<dbReference type="InterPro" id="IPR045625">
    <property type="entry name" value="DUF6427"/>
</dbReference>
<keyword evidence="1" id="KW-0472">Membrane</keyword>
<comment type="caution">
    <text evidence="2">The sequence shown here is derived from an EMBL/GenBank/DDBJ whole genome shotgun (WGS) entry which is preliminary data.</text>
</comment>
<gene>
    <name evidence="2" type="ORF">ACFQ21_23950</name>
</gene>
<keyword evidence="1" id="KW-1133">Transmembrane helix</keyword>
<evidence type="ECO:0000313" key="2">
    <source>
        <dbReference type="EMBL" id="MFD1002398.1"/>
    </source>
</evidence>
<feature type="transmembrane region" description="Helical" evidence="1">
    <location>
        <begin position="332"/>
        <end position="351"/>
    </location>
</feature>
<dbReference type="Pfam" id="PF19992">
    <property type="entry name" value="DUF6427"/>
    <property type="match status" value="1"/>
</dbReference>
<evidence type="ECO:0000256" key="1">
    <source>
        <dbReference type="SAM" id="Phobius"/>
    </source>
</evidence>
<feature type="transmembrane region" description="Helical" evidence="1">
    <location>
        <begin position="85"/>
        <end position="105"/>
    </location>
</feature>
<feature type="transmembrane region" description="Helical" evidence="1">
    <location>
        <begin position="306"/>
        <end position="325"/>
    </location>
</feature>
<feature type="transmembrane region" description="Helical" evidence="1">
    <location>
        <begin position="167"/>
        <end position="195"/>
    </location>
</feature>
<protein>
    <submittedName>
        <fullName evidence="2">DUF6427 family protein</fullName>
    </submittedName>
</protein>
<dbReference type="RefSeq" id="WP_377583460.1">
    <property type="nucleotide sequence ID" value="NZ_JBHTKA010000008.1"/>
</dbReference>
<sequence>MLQYFRINDPYRLLGLLVIMIVISLPLFLDTPSMTYPELKSILVGEKVHTGSSLYSEVIDSTAPLAGWFDALFEMIFGRSLTARHILAFFILFTQATYLGIIFINKKAFAESTFIPSVIFALLFFFSFDTLSLNAELLGSGFLLLALHNLFRQIEFREQGDPSIFNLGFYIALATLFSFSFIVYLLGAIVILMAFTRSAVRSYLLMIFGFLLPHLLMISIYYLKDGLPALWDYYYLPNLSFRRDIFIGAKSLFVLGAVPLVFLVVSIVMLNRDARFTKYQSQLVQTMFFWMIFSFLQIFYSKDLRPQSLITLIPAFSFYISHFLLLIRRRKFAEISIWVLLVSVVGIAYLARYNKIGAVNYEYLLVPDNKSANAVNDKRVLMLGDDFSIYKHNNLGSGFLNWRLSREIFEQPDYYENVILINNSITNDPPQVIIDPSNLMPYVFERSPTLKAKYTLSGNGLYTLKN</sequence>
<feature type="transmembrane region" description="Helical" evidence="1">
    <location>
        <begin position="202"/>
        <end position="223"/>
    </location>
</feature>
<feature type="transmembrane region" description="Helical" evidence="1">
    <location>
        <begin position="245"/>
        <end position="270"/>
    </location>
</feature>
<name>A0ABW3K8H4_9BACT</name>
<feature type="transmembrane region" description="Helical" evidence="1">
    <location>
        <begin position="117"/>
        <end position="147"/>
    </location>
</feature>
<dbReference type="EMBL" id="JBHTKA010000008">
    <property type="protein sequence ID" value="MFD1002398.1"/>
    <property type="molecule type" value="Genomic_DNA"/>
</dbReference>
<organism evidence="2 3">
    <name type="scientific">Ohtaekwangia kribbensis</name>
    <dbReference type="NCBI Taxonomy" id="688913"/>
    <lineage>
        <taxon>Bacteria</taxon>
        <taxon>Pseudomonadati</taxon>
        <taxon>Bacteroidota</taxon>
        <taxon>Cytophagia</taxon>
        <taxon>Cytophagales</taxon>
        <taxon>Fulvivirgaceae</taxon>
        <taxon>Ohtaekwangia</taxon>
    </lineage>
</organism>
<feature type="transmembrane region" description="Helical" evidence="1">
    <location>
        <begin position="282"/>
        <end position="300"/>
    </location>
</feature>
<keyword evidence="1" id="KW-0812">Transmembrane</keyword>
<keyword evidence="3" id="KW-1185">Reference proteome</keyword>
<feature type="transmembrane region" description="Helical" evidence="1">
    <location>
        <begin position="12"/>
        <end position="29"/>
    </location>
</feature>
<dbReference type="Proteomes" id="UP001597112">
    <property type="component" value="Unassembled WGS sequence"/>
</dbReference>
<accession>A0ABW3K8H4</accession>
<proteinExistence type="predicted"/>
<evidence type="ECO:0000313" key="3">
    <source>
        <dbReference type="Proteomes" id="UP001597112"/>
    </source>
</evidence>
<reference evidence="3" key="1">
    <citation type="journal article" date="2019" name="Int. J. Syst. Evol. Microbiol.">
        <title>The Global Catalogue of Microorganisms (GCM) 10K type strain sequencing project: providing services to taxonomists for standard genome sequencing and annotation.</title>
        <authorList>
            <consortium name="The Broad Institute Genomics Platform"/>
            <consortium name="The Broad Institute Genome Sequencing Center for Infectious Disease"/>
            <person name="Wu L."/>
            <person name="Ma J."/>
        </authorList>
    </citation>
    <scope>NUCLEOTIDE SEQUENCE [LARGE SCALE GENOMIC DNA]</scope>
    <source>
        <strain evidence="3">CCUG 58938</strain>
    </source>
</reference>